<dbReference type="Gene3D" id="3.40.50.1820">
    <property type="entry name" value="alpha/beta hydrolase"/>
    <property type="match status" value="1"/>
</dbReference>
<name>A0AA41PUY6_9ACTN</name>
<dbReference type="EMBL" id="JAKFHA010000001">
    <property type="protein sequence ID" value="MCF2526181.1"/>
    <property type="molecule type" value="Genomic_DNA"/>
</dbReference>
<evidence type="ECO:0000313" key="4">
    <source>
        <dbReference type="Proteomes" id="UP001165378"/>
    </source>
</evidence>
<accession>A0AA41PUY6</accession>
<comment type="caution">
    <text evidence="3">The sequence shown here is derived from an EMBL/GenBank/DDBJ whole genome shotgun (WGS) entry which is preliminary data.</text>
</comment>
<dbReference type="InterPro" id="IPR029058">
    <property type="entry name" value="AB_hydrolase_fold"/>
</dbReference>
<dbReference type="Pfam" id="PF12697">
    <property type="entry name" value="Abhydrolase_6"/>
    <property type="match status" value="1"/>
</dbReference>
<dbReference type="InterPro" id="IPR000073">
    <property type="entry name" value="AB_hydrolase_1"/>
</dbReference>
<evidence type="ECO:0000259" key="2">
    <source>
        <dbReference type="Pfam" id="PF12697"/>
    </source>
</evidence>
<sequence length="296" mass="31381">MQYKVESVQYDVAGVHLSGLLARSAVWPSRGTVLALHGGGSHAAYWHRDSAPDTSLLLLGASLGWTVLAVDRPGYGASAGLPRDRQDLDHQAELLFRLADVLPAYLGGAFGGGLFLAAHSMGAILALRMAATEEGKRLLGVAAGGVPLRYTEEKARAMAAVPTDGELVPPLRGPGTGAETYFGPPGTYDPALLTREGRVVAPVPIAEFCDARDNPLTLPGILGKVQVPVHWTVAEYESSNLAGPEVLEEAGRLLAQAPRVELHTQPGVGHNMSLHHAARAYHLRIMAFAEECRARV</sequence>
<reference evidence="3" key="1">
    <citation type="submission" date="2022-01" db="EMBL/GenBank/DDBJ databases">
        <title>Genome-Based Taxonomic Classification of the Phylum Actinobacteria.</title>
        <authorList>
            <person name="Gao Y."/>
        </authorList>
    </citation>
    <scope>NUCLEOTIDE SEQUENCE</scope>
    <source>
        <strain evidence="3">KLBMP 8922</strain>
    </source>
</reference>
<protein>
    <submittedName>
        <fullName evidence="3">Alpha/beta hydrolase</fullName>
    </submittedName>
</protein>
<keyword evidence="4" id="KW-1185">Reference proteome</keyword>
<organism evidence="3 4">
    <name type="scientific">Yinghuangia soli</name>
    <dbReference type="NCBI Taxonomy" id="2908204"/>
    <lineage>
        <taxon>Bacteria</taxon>
        <taxon>Bacillati</taxon>
        <taxon>Actinomycetota</taxon>
        <taxon>Actinomycetes</taxon>
        <taxon>Kitasatosporales</taxon>
        <taxon>Streptomycetaceae</taxon>
        <taxon>Yinghuangia</taxon>
    </lineage>
</organism>
<feature type="domain" description="AB hydrolase-1" evidence="2">
    <location>
        <begin position="33"/>
        <end position="277"/>
    </location>
</feature>
<keyword evidence="1" id="KW-0472">Membrane</keyword>
<dbReference type="Proteomes" id="UP001165378">
    <property type="component" value="Unassembled WGS sequence"/>
</dbReference>
<evidence type="ECO:0000313" key="3">
    <source>
        <dbReference type="EMBL" id="MCF2526181.1"/>
    </source>
</evidence>
<keyword evidence="1" id="KW-1133">Transmembrane helix</keyword>
<gene>
    <name evidence="3" type="ORF">LZ495_02950</name>
</gene>
<keyword evidence="3" id="KW-0378">Hydrolase</keyword>
<dbReference type="GO" id="GO:0016787">
    <property type="term" value="F:hydrolase activity"/>
    <property type="evidence" value="ECO:0007669"/>
    <property type="project" value="UniProtKB-KW"/>
</dbReference>
<proteinExistence type="predicted"/>
<dbReference type="AlphaFoldDB" id="A0AA41PUY6"/>
<dbReference type="SUPFAM" id="SSF53474">
    <property type="entry name" value="alpha/beta-Hydrolases"/>
    <property type="match status" value="1"/>
</dbReference>
<dbReference type="RefSeq" id="WP_235050235.1">
    <property type="nucleotide sequence ID" value="NZ_JAKFHA010000001.1"/>
</dbReference>
<evidence type="ECO:0000256" key="1">
    <source>
        <dbReference type="SAM" id="Phobius"/>
    </source>
</evidence>
<keyword evidence="1" id="KW-0812">Transmembrane</keyword>
<feature type="transmembrane region" description="Helical" evidence="1">
    <location>
        <begin position="104"/>
        <end position="127"/>
    </location>
</feature>